<proteinExistence type="predicted"/>
<dbReference type="Proteomes" id="UP000824881">
    <property type="component" value="Unassembled WGS sequence"/>
</dbReference>
<sequence length="621" mass="70131">MFKFGVSINDIKSGDKIIAVMGPTGAGKSTFIDTAVRQNGRRVGHDLKSYTADIETVRYNDGKEDIVFVDTPGFDDTTRSDTDILKLIASWLEKTYKKRILLTGIIYVHRITDNRMSGAPLKNLHLFGSLCGEAASPNVILITTMWSDKVPADVGERREKELVEKFWKPMLDLGSDHMRFMGSYESAWNIIRAVIARAEARPVLLQHELVDLHKVLRETEAGKTLYGELLRLLEEQKRIAQQLREEVSKQNHTNPALKAELDNQFKQIEGLLNATVKQIQEMKIPFASRIKSFFSWKKAAISTYGVPSSSATSRRWYHVTAQLESGSETYVMGPTGVGKSTFIKYAAGEKNAVVVGHNLESCTSEVQPIKVKRREGGNPVILVDTPGFDDTKLPDTEILRRIAVWLQQTYQDKVRLAGIIYMHRISDNRMAGAPLKNLAMFSQLCGTAAAEGVVLSTTMWGSIKDGTGEPREEELKAKFWKGMLDCGAKVSRFELTQESAWETIDEVRKSANKAALLLQEEMVELERRLSETQAGKTLYNDLLKRLDEQRKILRDLLIEAQRDHSANPQLARDLQLQHDATRKQIDDIFSQVRELKIPLTRRIAQLFNFRKARAAPVKTKQ</sequence>
<comment type="caution">
    <text evidence="1">The sequence shown here is derived from an EMBL/GenBank/DDBJ whole genome shotgun (WGS) entry which is preliminary data.</text>
</comment>
<name>A0ACB7J5V4_PLECO</name>
<dbReference type="EMBL" id="WQMT02000002">
    <property type="protein sequence ID" value="KAG9225346.1"/>
    <property type="molecule type" value="Genomic_DNA"/>
</dbReference>
<evidence type="ECO:0000313" key="1">
    <source>
        <dbReference type="EMBL" id="KAG9225346.1"/>
    </source>
</evidence>
<evidence type="ECO:0000313" key="2">
    <source>
        <dbReference type="Proteomes" id="UP000824881"/>
    </source>
</evidence>
<protein>
    <submittedName>
        <fullName evidence="1">Uncharacterized protein</fullName>
    </submittedName>
</protein>
<reference evidence="1 2" key="1">
    <citation type="journal article" date="2021" name="Appl. Environ. Microbiol.">
        <title>Genetic linkage and physical mapping for an oyster mushroom Pleurotus cornucopiae and QTL analysis for the trait cap color.</title>
        <authorList>
            <person name="Zhang Y."/>
            <person name="Gao W."/>
            <person name="Sonnenberg A."/>
            <person name="Chen Q."/>
            <person name="Zhang J."/>
            <person name="Huang C."/>
        </authorList>
    </citation>
    <scope>NUCLEOTIDE SEQUENCE [LARGE SCALE GENOMIC DNA]</scope>
    <source>
        <strain evidence="1">CCMSSC00406</strain>
    </source>
</reference>
<accession>A0ACB7J5V4</accession>
<keyword evidence="2" id="KW-1185">Reference proteome</keyword>
<gene>
    <name evidence="1" type="ORF">CCMSSC00406_0006267</name>
</gene>
<organism evidence="1 2">
    <name type="scientific">Pleurotus cornucopiae</name>
    <name type="common">Cornucopia mushroom</name>
    <dbReference type="NCBI Taxonomy" id="5321"/>
    <lineage>
        <taxon>Eukaryota</taxon>
        <taxon>Fungi</taxon>
        <taxon>Dikarya</taxon>
        <taxon>Basidiomycota</taxon>
        <taxon>Agaricomycotina</taxon>
        <taxon>Agaricomycetes</taxon>
        <taxon>Agaricomycetidae</taxon>
        <taxon>Agaricales</taxon>
        <taxon>Pleurotineae</taxon>
        <taxon>Pleurotaceae</taxon>
        <taxon>Pleurotus</taxon>
    </lineage>
</organism>